<feature type="region of interest" description="Disordered" evidence="1">
    <location>
        <begin position="20"/>
        <end position="68"/>
    </location>
</feature>
<keyword evidence="4" id="KW-1185">Reference proteome</keyword>
<keyword evidence="2" id="KW-0472">Membrane</keyword>
<organism evidence="3 4">
    <name type="scientific">Cercospora berteroae</name>
    <dbReference type="NCBI Taxonomy" id="357750"/>
    <lineage>
        <taxon>Eukaryota</taxon>
        <taxon>Fungi</taxon>
        <taxon>Dikarya</taxon>
        <taxon>Ascomycota</taxon>
        <taxon>Pezizomycotina</taxon>
        <taxon>Dothideomycetes</taxon>
        <taxon>Dothideomycetidae</taxon>
        <taxon>Mycosphaerellales</taxon>
        <taxon>Mycosphaerellaceae</taxon>
        <taxon>Cercospora</taxon>
    </lineage>
</organism>
<proteinExistence type="predicted"/>
<gene>
    <name evidence="3" type="ORF">CBER1_04966</name>
</gene>
<sequence>MGLFDTNGKSYYSSSSEAFLNPNAGHGSSRRGVSPARSTRSVKTSGGGGYSVRPSASNPHSHSRPTYARSASGSIFGNFGGSGSNYGGSNFGGSSRSIFNFGGGGSGGSSYYKRRPRDGYISYLVHKLQRMIKELWAYARRHPVKAFFAVVVPLLSAGGAIGGLLKHFGIRMPLGTGIGGGSSRGSGGYYGSKGYGADEGGWMDALGGGAGLMGNAGSLISVAKMFM</sequence>
<evidence type="ECO:0000313" key="3">
    <source>
        <dbReference type="EMBL" id="PPJ59876.1"/>
    </source>
</evidence>
<evidence type="ECO:0000313" key="4">
    <source>
        <dbReference type="Proteomes" id="UP000237631"/>
    </source>
</evidence>
<accession>A0A2S6CJG7</accession>
<dbReference type="STRING" id="357750.A0A2S6CJG7"/>
<dbReference type="Proteomes" id="UP000237631">
    <property type="component" value="Unassembled WGS sequence"/>
</dbReference>
<reference evidence="4" key="1">
    <citation type="journal article" date="2017" name="bioRxiv">
        <title>Conservation of a gene cluster reveals novel cercosporin biosynthetic mechanisms and extends production to the genus Colletotrichum.</title>
        <authorList>
            <person name="de Jonge R."/>
            <person name="Ebert M.K."/>
            <person name="Huitt-Roehl C.R."/>
            <person name="Pal P."/>
            <person name="Suttle J.C."/>
            <person name="Spanner R.E."/>
            <person name="Neubauer J.D."/>
            <person name="Jurick W.M.II."/>
            <person name="Stott K.A."/>
            <person name="Secor G.A."/>
            <person name="Thomma B.P.H.J."/>
            <person name="Van de Peer Y."/>
            <person name="Townsend C.A."/>
            <person name="Bolton M.D."/>
        </authorList>
    </citation>
    <scope>NUCLEOTIDE SEQUENCE [LARGE SCALE GENOMIC DNA]</scope>
    <source>
        <strain evidence="4">CBS538.71</strain>
    </source>
</reference>
<dbReference type="EMBL" id="PNEN01000346">
    <property type="protein sequence ID" value="PPJ59876.1"/>
    <property type="molecule type" value="Genomic_DNA"/>
</dbReference>
<name>A0A2S6CJG7_9PEZI</name>
<keyword evidence="2" id="KW-0812">Transmembrane</keyword>
<dbReference type="AlphaFoldDB" id="A0A2S6CJG7"/>
<keyword evidence="2" id="KW-1133">Transmembrane helix</keyword>
<protein>
    <submittedName>
        <fullName evidence="3">Uncharacterized protein</fullName>
    </submittedName>
</protein>
<dbReference type="OrthoDB" id="5398396at2759"/>
<evidence type="ECO:0000256" key="2">
    <source>
        <dbReference type="SAM" id="Phobius"/>
    </source>
</evidence>
<feature type="transmembrane region" description="Helical" evidence="2">
    <location>
        <begin position="146"/>
        <end position="165"/>
    </location>
</feature>
<evidence type="ECO:0000256" key="1">
    <source>
        <dbReference type="SAM" id="MobiDB-lite"/>
    </source>
</evidence>
<comment type="caution">
    <text evidence="3">The sequence shown here is derived from an EMBL/GenBank/DDBJ whole genome shotgun (WGS) entry which is preliminary data.</text>
</comment>